<organism evidence="2">
    <name type="scientific">uncultured Caudovirales phage</name>
    <dbReference type="NCBI Taxonomy" id="2100421"/>
    <lineage>
        <taxon>Viruses</taxon>
        <taxon>Duplodnaviria</taxon>
        <taxon>Heunggongvirae</taxon>
        <taxon>Uroviricota</taxon>
        <taxon>Caudoviricetes</taxon>
        <taxon>Peduoviridae</taxon>
        <taxon>Maltschvirus</taxon>
        <taxon>Maltschvirus maltsch</taxon>
    </lineage>
</organism>
<name>A0A6J5MWT6_9CAUD</name>
<dbReference type="EMBL" id="LR796554">
    <property type="protein sequence ID" value="CAB4151394.1"/>
    <property type="molecule type" value="Genomic_DNA"/>
</dbReference>
<protein>
    <submittedName>
        <fullName evidence="2">Uncharacterized protein</fullName>
    </submittedName>
</protein>
<accession>A0A6J5MWT6</accession>
<evidence type="ECO:0000313" key="1">
    <source>
        <dbReference type="EMBL" id="CAB4136437.1"/>
    </source>
</evidence>
<dbReference type="EMBL" id="LR796322">
    <property type="protein sequence ID" value="CAB4136437.1"/>
    <property type="molecule type" value="Genomic_DNA"/>
</dbReference>
<reference evidence="2" key="1">
    <citation type="submission" date="2020-04" db="EMBL/GenBank/DDBJ databases">
        <authorList>
            <person name="Chiriac C."/>
            <person name="Salcher M."/>
            <person name="Ghai R."/>
            <person name="Kavagutti S V."/>
        </authorList>
    </citation>
    <scope>NUCLEOTIDE SEQUENCE</scope>
</reference>
<gene>
    <name evidence="1" type="ORF">UFOVP304_49</name>
    <name evidence="2" type="ORF">UFOVP584_14</name>
</gene>
<sequence>MITIVDKNTEEVLYSTNFEVEVLENEVAVEGLSGNFTHYNLVTKEFYSL</sequence>
<evidence type="ECO:0000313" key="2">
    <source>
        <dbReference type="EMBL" id="CAB4151394.1"/>
    </source>
</evidence>
<proteinExistence type="predicted"/>